<gene>
    <name evidence="2" type="ORF">GRI65_09705</name>
</gene>
<protein>
    <submittedName>
        <fullName evidence="2">DUF2793 domain-containing protein</fullName>
    </submittedName>
</protein>
<feature type="region of interest" description="Disordered" evidence="1">
    <location>
        <begin position="1"/>
        <end position="33"/>
    </location>
</feature>
<proteinExistence type="predicted"/>
<accession>A0A845BAW6</accession>
<name>A0A845BAW6_9SPHN</name>
<keyword evidence="3" id="KW-1185">Reference proteome</keyword>
<evidence type="ECO:0000313" key="3">
    <source>
        <dbReference type="Proteomes" id="UP000431922"/>
    </source>
</evidence>
<reference evidence="2 3" key="1">
    <citation type="submission" date="2019-12" db="EMBL/GenBank/DDBJ databases">
        <title>Genomic-based taxomic classification of the family Erythrobacteraceae.</title>
        <authorList>
            <person name="Xu L."/>
        </authorList>
    </citation>
    <scope>NUCLEOTIDE SEQUENCE [LARGE SCALE GENOMIC DNA]</scope>
    <source>
        <strain evidence="2 3">KCTC 42453</strain>
    </source>
</reference>
<comment type="caution">
    <text evidence="2">The sequence shown here is derived from an EMBL/GenBank/DDBJ whole genome shotgun (WGS) entry which is preliminary data.</text>
</comment>
<dbReference type="AlphaFoldDB" id="A0A845BAW6"/>
<dbReference type="EMBL" id="WTYL01000002">
    <property type="protein sequence ID" value="MXP44729.1"/>
    <property type="molecule type" value="Genomic_DNA"/>
</dbReference>
<sequence>MLLHTAVESEADVPPTAKEDGQCWLIGNSPTGE</sequence>
<dbReference type="RefSeq" id="WP_160756288.1">
    <property type="nucleotide sequence ID" value="NZ_WTYL01000002.1"/>
</dbReference>
<organism evidence="2 3">
    <name type="scientific">Allopontixanthobacter sediminis</name>
    <dbReference type="NCBI Taxonomy" id="1689985"/>
    <lineage>
        <taxon>Bacteria</taxon>
        <taxon>Pseudomonadati</taxon>
        <taxon>Pseudomonadota</taxon>
        <taxon>Alphaproteobacteria</taxon>
        <taxon>Sphingomonadales</taxon>
        <taxon>Erythrobacteraceae</taxon>
        <taxon>Allopontixanthobacter</taxon>
    </lineage>
</organism>
<evidence type="ECO:0000256" key="1">
    <source>
        <dbReference type="SAM" id="MobiDB-lite"/>
    </source>
</evidence>
<dbReference type="OrthoDB" id="564699at2"/>
<evidence type="ECO:0000313" key="2">
    <source>
        <dbReference type="EMBL" id="MXP44729.1"/>
    </source>
</evidence>
<dbReference type="Proteomes" id="UP000431922">
    <property type="component" value="Unassembled WGS sequence"/>
</dbReference>